<reference evidence="2" key="1">
    <citation type="submission" date="2020-02" db="EMBL/GenBank/DDBJ databases">
        <authorList>
            <person name="Meier V. D."/>
        </authorList>
    </citation>
    <scope>NUCLEOTIDE SEQUENCE</scope>
    <source>
        <strain evidence="2">AVDCRST_MAG66</strain>
    </source>
</reference>
<feature type="compositionally biased region" description="Pro residues" evidence="1">
    <location>
        <begin position="30"/>
        <end position="39"/>
    </location>
</feature>
<feature type="non-terminal residue" evidence="2">
    <location>
        <position position="1"/>
    </location>
</feature>
<dbReference type="EMBL" id="CADCUS010000483">
    <property type="protein sequence ID" value="CAA9431815.1"/>
    <property type="molecule type" value="Genomic_DNA"/>
</dbReference>
<evidence type="ECO:0000256" key="1">
    <source>
        <dbReference type="SAM" id="MobiDB-lite"/>
    </source>
</evidence>
<feature type="non-terminal residue" evidence="2">
    <location>
        <position position="39"/>
    </location>
</feature>
<sequence length="39" mass="4052">WTTPRPTSASGASGREQTRPVTSPAVRPGTPVPPAAPRR</sequence>
<organism evidence="2">
    <name type="scientific">uncultured Pseudonocardia sp</name>
    <dbReference type="NCBI Taxonomy" id="211455"/>
    <lineage>
        <taxon>Bacteria</taxon>
        <taxon>Bacillati</taxon>
        <taxon>Actinomycetota</taxon>
        <taxon>Actinomycetes</taxon>
        <taxon>Pseudonocardiales</taxon>
        <taxon>Pseudonocardiaceae</taxon>
        <taxon>Pseudonocardia</taxon>
        <taxon>environmental samples</taxon>
    </lineage>
</organism>
<name>A0A6J4Q6H4_9PSEU</name>
<proteinExistence type="predicted"/>
<evidence type="ECO:0000313" key="2">
    <source>
        <dbReference type="EMBL" id="CAA9431815.1"/>
    </source>
</evidence>
<protein>
    <submittedName>
        <fullName evidence="2">Uncharacterized protein</fullName>
    </submittedName>
</protein>
<feature type="region of interest" description="Disordered" evidence="1">
    <location>
        <begin position="1"/>
        <end position="39"/>
    </location>
</feature>
<dbReference type="AlphaFoldDB" id="A0A6J4Q6H4"/>
<gene>
    <name evidence="2" type="ORF">AVDCRST_MAG66-3373</name>
</gene>
<feature type="compositionally biased region" description="Polar residues" evidence="1">
    <location>
        <begin position="1"/>
        <end position="11"/>
    </location>
</feature>
<accession>A0A6J4Q6H4</accession>